<dbReference type="AlphaFoldDB" id="A0A562M1W6"/>
<reference evidence="2 3" key="1">
    <citation type="journal article" date="2015" name="Stand. Genomic Sci.">
        <title>Genomic Encyclopedia of Bacterial and Archaeal Type Strains, Phase III: the genomes of soil and plant-associated and newly described type strains.</title>
        <authorList>
            <person name="Whitman W.B."/>
            <person name="Woyke T."/>
            <person name="Klenk H.P."/>
            <person name="Zhou Y."/>
            <person name="Lilburn T.G."/>
            <person name="Beck B.J."/>
            <person name="De Vos P."/>
            <person name="Vandamme P."/>
            <person name="Eisen J.A."/>
            <person name="Garrity G."/>
            <person name="Hugenholtz P."/>
            <person name="Kyrpides N.C."/>
        </authorList>
    </citation>
    <scope>NUCLEOTIDE SEQUENCE [LARGE SCALE GENOMIC DNA]</scope>
    <source>
        <strain evidence="2 3">CGMCC 1.6855</strain>
    </source>
</reference>
<name>A0A562M1W6_9SPHI</name>
<dbReference type="PROSITE" id="PS51257">
    <property type="entry name" value="PROKAR_LIPOPROTEIN"/>
    <property type="match status" value="1"/>
</dbReference>
<dbReference type="EMBL" id="VLKR01000054">
    <property type="protein sequence ID" value="TWI13947.1"/>
    <property type="molecule type" value="Genomic_DNA"/>
</dbReference>
<evidence type="ECO:0000313" key="3">
    <source>
        <dbReference type="Proteomes" id="UP000315908"/>
    </source>
</evidence>
<organism evidence="2 3">
    <name type="scientific">Sphingobacterium siyangense</name>
    <dbReference type="NCBI Taxonomy" id="459529"/>
    <lineage>
        <taxon>Bacteria</taxon>
        <taxon>Pseudomonadati</taxon>
        <taxon>Bacteroidota</taxon>
        <taxon>Sphingobacteriia</taxon>
        <taxon>Sphingobacteriales</taxon>
        <taxon>Sphingobacteriaceae</taxon>
        <taxon>Sphingobacterium</taxon>
    </lineage>
</organism>
<accession>A0A562M1W6</accession>
<keyword evidence="1" id="KW-0175">Coiled coil</keyword>
<protein>
    <recommendedName>
        <fullName evidence="4">Lipoprotein</fullName>
    </recommendedName>
</protein>
<comment type="caution">
    <text evidence="2">The sequence shown here is derived from an EMBL/GenBank/DDBJ whole genome shotgun (WGS) entry which is preliminary data.</text>
</comment>
<evidence type="ECO:0000313" key="2">
    <source>
        <dbReference type="EMBL" id="TWI13947.1"/>
    </source>
</evidence>
<proteinExistence type="predicted"/>
<evidence type="ECO:0000256" key="1">
    <source>
        <dbReference type="SAM" id="Coils"/>
    </source>
</evidence>
<evidence type="ECO:0008006" key="4">
    <source>
        <dbReference type="Google" id="ProtNLM"/>
    </source>
</evidence>
<dbReference type="Proteomes" id="UP000315908">
    <property type="component" value="Unassembled WGS sequence"/>
</dbReference>
<feature type="coiled-coil region" evidence="1">
    <location>
        <begin position="27"/>
        <end position="54"/>
    </location>
</feature>
<gene>
    <name evidence="2" type="ORF">IQ31_05417</name>
</gene>
<sequence>MKVKTIIDMILIFFLVASCDSKTKSDLQEREKVLVQKERKFAQKEAEYEALLNMRDSLRLTKSKLLTIDTIVQRWPDSISGQWNSRLVCRSSNCSSYVIGDQRNEHWVFFADSTGLFVRATSHNKNIQLFKGTLQGNQIILSKLLNRDTEQMAKMQINLEMLGSKIIKGTQIIQTKADCEANFSVELIPNEK</sequence>